<dbReference type="EMBL" id="QUSL01000015">
    <property type="protein sequence ID" value="RGD84681.1"/>
    <property type="molecule type" value="Genomic_DNA"/>
</dbReference>
<protein>
    <submittedName>
        <fullName evidence="7">LemA family protein</fullName>
    </submittedName>
</protein>
<dbReference type="Pfam" id="PF04011">
    <property type="entry name" value="LemA"/>
    <property type="match status" value="1"/>
</dbReference>
<evidence type="ECO:0000256" key="2">
    <source>
        <dbReference type="ARBA" id="ARBA00008854"/>
    </source>
</evidence>
<evidence type="ECO:0000256" key="3">
    <source>
        <dbReference type="ARBA" id="ARBA00022692"/>
    </source>
</evidence>
<proteinExistence type="inferred from homology"/>
<evidence type="ECO:0000256" key="5">
    <source>
        <dbReference type="ARBA" id="ARBA00023136"/>
    </source>
</evidence>
<organism evidence="7 8">
    <name type="scientific">Thomasclavelia ramosa</name>
    <dbReference type="NCBI Taxonomy" id="1547"/>
    <lineage>
        <taxon>Bacteria</taxon>
        <taxon>Bacillati</taxon>
        <taxon>Bacillota</taxon>
        <taxon>Erysipelotrichia</taxon>
        <taxon>Erysipelotrichales</taxon>
        <taxon>Coprobacillaceae</taxon>
        <taxon>Thomasclavelia</taxon>
    </lineage>
</organism>
<dbReference type="PANTHER" id="PTHR34478:SF2">
    <property type="entry name" value="MEMBRANE PROTEIN"/>
    <property type="match status" value="1"/>
</dbReference>
<comment type="caution">
    <text evidence="7">The sequence shown here is derived from an EMBL/GenBank/DDBJ whole genome shotgun (WGS) entry which is preliminary data.</text>
</comment>
<evidence type="ECO:0000313" key="8">
    <source>
        <dbReference type="Proteomes" id="UP000261032"/>
    </source>
</evidence>
<dbReference type="Gene3D" id="1.20.1440.20">
    <property type="entry name" value="LemA-like domain"/>
    <property type="match status" value="1"/>
</dbReference>
<keyword evidence="3 6" id="KW-0812">Transmembrane</keyword>
<evidence type="ECO:0000313" key="7">
    <source>
        <dbReference type="EMBL" id="RGD84681.1"/>
    </source>
</evidence>
<dbReference type="GO" id="GO:0016020">
    <property type="term" value="C:membrane"/>
    <property type="evidence" value="ECO:0007669"/>
    <property type="project" value="UniProtKB-SubCell"/>
</dbReference>
<dbReference type="RefSeq" id="WP_117581608.1">
    <property type="nucleotide sequence ID" value="NZ_QUSL01000015.1"/>
</dbReference>
<dbReference type="InterPro" id="IPR007156">
    <property type="entry name" value="MamQ_LemA"/>
</dbReference>
<keyword evidence="5 6" id="KW-0472">Membrane</keyword>
<dbReference type="Proteomes" id="UP000261032">
    <property type="component" value="Unassembled WGS sequence"/>
</dbReference>
<comment type="subcellular location">
    <subcellularLocation>
        <location evidence="1">Membrane</location>
        <topology evidence="1">Single-pass membrane protein</topology>
    </subcellularLocation>
</comment>
<evidence type="ECO:0000256" key="4">
    <source>
        <dbReference type="ARBA" id="ARBA00022989"/>
    </source>
</evidence>
<reference evidence="7 8" key="1">
    <citation type="submission" date="2018-08" db="EMBL/GenBank/DDBJ databases">
        <title>A genome reference for cultivated species of the human gut microbiota.</title>
        <authorList>
            <person name="Zou Y."/>
            <person name="Xue W."/>
            <person name="Luo G."/>
        </authorList>
    </citation>
    <scope>NUCLEOTIDE SEQUENCE [LARGE SCALE GENOMIC DNA]</scope>
    <source>
        <strain evidence="7 8">OM06-4</strain>
    </source>
</reference>
<feature type="transmembrane region" description="Helical" evidence="6">
    <location>
        <begin position="6"/>
        <end position="26"/>
    </location>
</feature>
<dbReference type="SUPFAM" id="SSF140478">
    <property type="entry name" value="LemA-like"/>
    <property type="match status" value="1"/>
</dbReference>
<dbReference type="PANTHER" id="PTHR34478">
    <property type="entry name" value="PROTEIN LEMA"/>
    <property type="match status" value="1"/>
</dbReference>
<dbReference type="InterPro" id="IPR023353">
    <property type="entry name" value="LemA-like_dom_sf"/>
</dbReference>
<dbReference type="AlphaFoldDB" id="A0A3E3EC50"/>
<keyword evidence="4 6" id="KW-1133">Transmembrane helix</keyword>
<evidence type="ECO:0000256" key="1">
    <source>
        <dbReference type="ARBA" id="ARBA00004167"/>
    </source>
</evidence>
<comment type="similarity">
    <text evidence="2">Belongs to the LemA family.</text>
</comment>
<accession>A0A3E3EC50</accession>
<evidence type="ECO:0000256" key="6">
    <source>
        <dbReference type="SAM" id="Phobius"/>
    </source>
</evidence>
<name>A0A3E3EC50_9FIRM</name>
<gene>
    <name evidence="7" type="ORF">DXB93_10355</name>
</gene>
<sequence length="184" mass="20921">MSIPIIIVLIVVALIVIYCIVAYNTLTKLKNRVKTNWAQIDVVLKRRADLIPNLVETLKGYASHEKETLENAIKARNTYVTANSPQDQLAASGELNQALSRLMMLGEAYPDLKANTNFMELQKELTATEDKITYARQFYNDSVNKYTNQTEVFPSVLIAKIFGFGTFDYFEVQETDKEVPKVKF</sequence>